<dbReference type="GO" id="GO:0016567">
    <property type="term" value="P:protein ubiquitination"/>
    <property type="evidence" value="ECO:0007669"/>
    <property type="project" value="InterPro"/>
</dbReference>
<dbReference type="Gene3D" id="1.25.40.300">
    <property type="entry name" value="Putative secreted effector protein"/>
    <property type="match status" value="1"/>
</dbReference>
<dbReference type="Pfam" id="PF13599">
    <property type="entry name" value="Pentapeptide_4"/>
    <property type="match status" value="1"/>
</dbReference>
<dbReference type="Gene3D" id="2.160.20.80">
    <property type="entry name" value="E3 ubiquitin-protein ligase SopA"/>
    <property type="match status" value="1"/>
</dbReference>
<dbReference type="Proteomes" id="UP000018853">
    <property type="component" value="Unassembled WGS sequence"/>
</dbReference>
<dbReference type="Gene3D" id="1.10.4140.10">
    <property type="entry name" value="effector protein (NleL)"/>
    <property type="match status" value="1"/>
</dbReference>
<dbReference type="GO" id="GO:0004842">
    <property type="term" value="F:ubiquitin-protein transferase activity"/>
    <property type="evidence" value="ECO:0007669"/>
    <property type="project" value="InterPro"/>
</dbReference>
<gene>
    <name evidence="2" type="ORF">Q609_ECAC01713G0003</name>
</gene>
<protein>
    <submittedName>
        <fullName evidence="2">Pentapeptide</fullName>
    </submittedName>
</protein>
<dbReference type="SUPFAM" id="SSF141571">
    <property type="entry name" value="Pentapeptide repeat-like"/>
    <property type="match status" value="1"/>
</dbReference>
<sequence length="768" mass="88834">MMLSVNHRQSSFEIDEKRAEQLFLADNDHTFYMSKWERLFDVLRFILGFETKKDFLSRMYNDIHSRYGLFLSPYLTDEKKEYNKERKEFLTLKKFCPPHMHELFKCKIEFSDSVMTTTYFIGNKPVRTRQLIILQDPNGCFDFSGLNFEDTEFGESNFSNVNFNDANMKRATLMDCKLSGASFVRTDLTEAKGCADFSGCYMEYAKLNGAQFENSSFKNATLFFCDVAGTNMSGVNFEYATIERGDFSTCILKNIVLREAKIIKVDTKSMRKFFFDDTPPLQDLIRVDICKAKEHIRKIYQILEGISEDSMPEIKKILANELSSKNCIYDLTKLKNDVSEINWLTKHYTSNRPPEGLNDILQNDDINIFDNFILSLITVDCCISSSFLFNLSEERINYYLERFAEQPTLMLSFSTAYVMITDLALKSKNNVLAEKAYNIYKTYLQHKDVKPYTEGNDYPDFSEWSKQQDHDDAWYVLFSAQKNNRAMRLSSNALNKMLDTTIKNKDWDHFYLYAAPEQVCSLADINLNTVLMTEFPVFSYPWKRSQNNILLNNYLKILQLGDLYEPFVTASQSFSSQTKMDGIDEQIKLNEIFSPLMKLMDNYSLQTQPIEGAGYEMLSKNKKLKQKKNISKLEMYKSCLNIKENHYKDLMKSCRMENANKTDQAMLLISFAVVFARYSSASSLGTEYNSPQILRVYSAALLLKAYELEHSIVESEALDNWLTVLLGLGSGLNCTAILSKNIAAYTHSHHIDKYLDSVAPRAWGLSHY</sequence>
<dbReference type="EMBL" id="AZLZ01001713">
    <property type="protein sequence ID" value="ETJ21553.1"/>
    <property type="molecule type" value="Genomic_DNA"/>
</dbReference>
<dbReference type="PANTHER" id="PTHR14136">
    <property type="entry name" value="BTB_POZ DOMAIN-CONTAINING PROTEIN KCTD9"/>
    <property type="match status" value="1"/>
</dbReference>
<dbReference type="InterPro" id="IPR038270">
    <property type="entry name" value="SopA-like_catalytic_sf"/>
</dbReference>
<evidence type="ECO:0000313" key="2">
    <source>
        <dbReference type="EMBL" id="ETJ21553.1"/>
    </source>
</evidence>
<dbReference type="InterPro" id="IPR001646">
    <property type="entry name" value="5peptide_repeat"/>
</dbReference>
<evidence type="ECO:0000313" key="3">
    <source>
        <dbReference type="Proteomes" id="UP000018853"/>
    </source>
</evidence>
<accession>W1WTR6</accession>
<name>W1WTR6_ECOLX</name>
<feature type="domain" description="E3 ubiquitin-protein ligase SopA-like catalytic" evidence="1">
    <location>
        <begin position="643"/>
        <end position="763"/>
    </location>
</feature>
<dbReference type="PANTHER" id="PTHR14136:SF17">
    <property type="entry name" value="BTB_POZ DOMAIN-CONTAINING PROTEIN KCTD9"/>
    <property type="match status" value="1"/>
</dbReference>
<evidence type="ECO:0000259" key="1">
    <source>
        <dbReference type="Pfam" id="PF13979"/>
    </source>
</evidence>
<dbReference type="InterPro" id="IPR051082">
    <property type="entry name" value="Pentapeptide-BTB/POZ_domain"/>
</dbReference>
<dbReference type="PATRIC" id="fig|1403943.3.peg.3710"/>
<reference evidence="2 3" key="1">
    <citation type="submission" date="2013-12" db="EMBL/GenBank/DDBJ databases">
        <title>A Varibaculum cambriense genome reconstructed from a premature infant gut community with otherwise low bacterial novelty that shifts toward anaerobic metabolism during the third week of life.</title>
        <authorList>
            <person name="Brown C.T."/>
            <person name="Sharon I."/>
            <person name="Thomas B.C."/>
            <person name="Castelle C.J."/>
            <person name="Morowitz M.J."/>
            <person name="Banfield J.F."/>
        </authorList>
    </citation>
    <scope>NUCLEOTIDE SEQUENCE [LARGE SCALE GENOMIC DNA]</scope>
    <source>
        <strain evidence="3">DORA_A_5_14_21</strain>
    </source>
</reference>
<dbReference type="InterPro" id="IPR025725">
    <property type="entry name" value="SopA-like_cat"/>
</dbReference>
<comment type="caution">
    <text evidence="2">The sequence shown here is derived from an EMBL/GenBank/DDBJ whole genome shotgun (WGS) entry which is preliminary data.</text>
</comment>
<dbReference type="AlphaFoldDB" id="W1WTR6"/>
<organism evidence="2 3">
    <name type="scientific">Escherichia coli DORA_A_5_14_21</name>
    <dbReference type="NCBI Taxonomy" id="1403943"/>
    <lineage>
        <taxon>Bacteria</taxon>
        <taxon>Pseudomonadati</taxon>
        <taxon>Pseudomonadota</taxon>
        <taxon>Gammaproteobacteria</taxon>
        <taxon>Enterobacterales</taxon>
        <taxon>Enterobacteriaceae</taxon>
        <taxon>Escherichia</taxon>
    </lineage>
</organism>
<dbReference type="Pfam" id="PF13979">
    <property type="entry name" value="SopA_C"/>
    <property type="match status" value="1"/>
</dbReference>
<dbReference type="Gene3D" id="3.40.1850.10">
    <property type="entry name" value="HECT-like ubiquitin ligase"/>
    <property type="match status" value="1"/>
</dbReference>
<proteinExistence type="predicted"/>